<evidence type="ECO:0000313" key="2">
    <source>
        <dbReference type="EMBL" id="MFE8703949.1"/>
    </source>
</evidence>
<dbReference type="RefSeq" id="WP_389364902.1">
    <property type="nucleotide sequence ID" value="NZ_JBIACK010000021.1"/>
</dbReference>
<dbReference type="Proteomes" id="UP001601059">
    <property type="component" value="Unassembled WGS sequence"/>
</dbReference>
<feature type="compositionally biased region" description="Polar residues" evidence="1">
    <location>
        <begin position="1"/>
        <end position="10"/>
    </location>
</feature>
<gene>
    <name evidence="2" type="ORF">ACFYKX_25585</name>
</gene>
<proteinExistence type="predicted"/>
<dbReference type="EMBL" id="JBIACK010000021">
    <property type="protein sequence ID" value="MFE8703949.1"/>
    <property type="molecule type" value="Genomic_DNA"/>
</dbReference>
<reference evidence="2 3" key="1">
    <citation type="submission" date="2024-08" db="EMBL/GenBank/DDBJ databases">
        <title>Two novel Cytobacillus novel species.</title>
        <authorList>
            <person name="Liu G."/>
        </authorList>
    </citation>
    <scope>NUCLEOTIDE SEQUENCE [LARGE SCALE GENOMIC DNA]</scope>
    <source>
        <strain evidence="2 3">FJAT-54145</strain>
    </source>
</reference>
<name>A0ABW6KI62_9BACI</name>
<feature type="region of interest" description="Disordered" evidence="1">
    <location>
        <begin position="1"/>
        <end position="38"/>
    </location>
</feature>
<keyword evidence="3" id="KW-1185">Reference proteome</keyword>
<organism evidence="2 3">
    <name type="scientific">Cytobacillus spartinae</name>
    <dbReference type="NCBI Taxonomy" id="3299023"/>
    <lineage>
        <taxon>Bacteria</taxon>
        <taxon>Bacillati</taxon>
        <taxon>Bacillota</taxon>
        <taxon>Bacilli</taxon>
        <taxon>Bacillales</taxon>
        <taxon>Bacillaceae</taxon>
        <taxon>Cytobacillus</taxon>
    </lineage>
</organism>
<evidence type="ECO:0000313" key="3">
    <source>
        <dbReference type="Proteomes" id="UP001601059"/>
    </source>
</evidence>
<protein>
    <submittedName>
        <fullName evidence="2">Uncharacterized protein</fullName>
    </submittedName>
</protein>
<sequence length="141" mass="16679">MNRTSDNLNPMFNRKKPRKPSLPNPNNVRKEHKTHSNKKFDIKIPMTDRQIRIFRALAYKNGMTDTAYGAYLVVKGMDYNLDFEEVDYKNLPVTVHAKLTKEEHERLFQYALQWQTRSIRKTAHRVLIGMLDFLSGEVRIK</sequence>
<comment type="caution">
    <text evidence="2">The sequence shown here is derived from an EMBL/GenBank/DDBJ whole genome shotgun (WGS) entry which is preliminary data.</text>
</comment>
<evidence type="ECO:0000256" key="1">
    <source>
        <dbReference type="SAM" id="MobiDB-lite"/>
    </source>
</evidence>
<accession>A0ABW6KI62</accession>